<feature type="compositionally biased region" description="Polar residues" evidence="1">
    <location>
        <begin position="41"/>
        <end position="79"/>
    </location>
</feature>
<keyword evidence="3" id="KW-1185">Reference proteome</keyword>
<name>A0A1L9VT36_ASPGL</name>
<feature type="compositionally biased region" description="Low complexity" evidence="1">
    <location>
        <begin position="285"/>
        <end position="297"/>
    </location>
</feature>
<dbReference type="GeneID" id="34455858"/>
<sequence length="424" mass="46579">MERSSSRPGFQSRRSYPSFNHLSLTPLTPRYPIDDDDLESESQGYYSARSASPETERPPSSNDYTSTPRPASYLSSMSVPGTPGVLSQSQSRSTSRTRTRHGRSKSSSRMHQDGTRTPRRSSSSRARRSADSDSEWMLRTGIMLASSTREEKGQSWLVKRASSTSLASEAANNNSYIEDHAAAAAATASSSSRPRSSTNSKAASQKSRSGMSTPSRPGSRSSRRGSKPDLATSGLEMTSSYTWVPTPAGEKSEFTPDAVDEQIRAEMINMQQDADVDVDVDVDDGASSSSLSASDASSDSEDEIDEKEMQRLTRESGFGLGSWLDRMVEWTFFGVDEWPTLFSAGPDNRDNRNPPAPDGERVMEDHQVAPEEADDKHLEDYSDIATIFSRDDENFTPMVDKPGDVGGWEDAKWFLKAIRQALVL</sequence>
<feature type="compositionally biased region" description="Low complexity" evidence="1">
    <location>
        <begin position="207"/>
        <end position="220"/>
    </location>
</feature>
<proteinExistence type="predicted"/>
<gene>
    <name evidence="2" type="ORF">ASPGLDRAFT_1119890</name>
</gene>
<dbReference type="EMBL" id="KV878891">
    <property type="protein sequence ID" value="OJJ87052.1"/>
    <property type="molecule type" value="Genomic_DNA"/>
</dbReference>
<reference evidence="3" key="1">
    <citation type="journal article" date="2017" name="Genome Biol.">
        <title>Comparative genomics reveals high biological diversity and specific adaptations in the industrially and medically important fungal genus Aspergillus.</title>
        <authorList>
            <person name="de Vries R.P."/>
            <person name="Riley R."/>
            <person name="Wiebenga A."/>
            <person name="Aguilar-Osorio G."/>
            <person name="Amillis S."/>
            <person name="Uchima C.A."/>
            <person name="Anderluh G."/>
            <person name="Asadollahi M."/>
            <person name="Askin M."/>
            <person name="Barry K."/>
            <person name="Battaglia E."/>
            <person name="Bayram O."/>
            <person name="Benocci T."/>
            <person name="Braus-Stromeyer S.A."/>
            <person name="Caldana C."/>
            <person name="Canovas D."/>
            <person name="Cerqueira G.C."/>
            <person name="Chen F."/>
            <person name="Chen W."/>
            <person name="Choi C."/>
            <person name="Clum A."/>
            <person name="Dos Santos R.A."/>
            <person name="Damasio A.R."/>
            <person name="Diallinas G."/>
            <person name="Emri T."/>
            <person name="Fekete E."/>
            <person name="Flipphi M."/>
            <person name="Freyberg S."/>
            <person name="Gallo A."/>
            <person name="Gournas C."/>
            <person name="Habgood R."/>
            <person name="Hainaut M."/>
            <person name="Harispe M.L."/>
            <person name="Henrissat B."/>
            <person name="Hilden K.S."/>
            <person name="Hope R."/>
            <person name="Hossain A."/>
            <person name="Karabika E."/>
            <person name="Karaffa L."/>
            <person name="Karanyi Z."/>
            <person name="Krasevec N."/>
            <person name="Kuo A."/>
            <person name="Kusch H."/>
            <person name="LaButti K."/>
            <person name="Lagendijk E.L."/>
            <person name="Lapidus A."/>
            <person name="Levasseur A."/>
            <person name="Lindquist E."/>
            <person name="Lipzen A."/>
            <person name="Logrieco A.F."/>
            <person name="MacCabe A."/>
            <person name="Maekelae M.R."/>
            <person name="Malavazi I."/>
            <person name="Melin P."/>
            <person name="Meyer V."/>
            <person name="Mielnichuk N."/>
            <person name="Miskei M."/>
            <person name="Molnar A.P."/>
            <person name="Mule G."/>
            <person name="Ngan C.Y."/>
            <person name="Orejas M."/>
            <person name="Orosz E."/>
            <person name="Ouedraogo J.P."/>
            <person name="Overkamp K.M."/>
            <person name="Park H.-S."/>
            <person name="Perrone G."/>
            <person name="Piumi F."/>
            <person name="Punt P.J."/>
            <person name="Ram A.F."/>
            <person name="Ramon A."/>
            <person name="Rauscher S."/>
            <person name="Record E."/>
            <person name="Riano-Pachon D.M."/>
            <person name="Robert V."/>
            <person name="Roehrig J."/>
            <person name="Ruller R."/>
            <person name="Salamov A."/>
            <person name="Salih N.S."/>
            <person name="Samson R.A."/>
            <person name="Sandor E."/>
            <person name="Sanguinetti M."/>
            <person name="Schuetze T."/>
            <person name="Sepcic K."/>
            <person name="Shelest E."/>
            <person name="Sherlock G."/>
            <person name="Sophianopoulou V."/>
            <person name="Squina F.M."/>
            <person name="Sun H."/>
            <person name="Susca A."/>
            <person name="Todd R.B."/>
            <person name="Tsang A."/>
            <person name="Unkles S.E."/>
            <person name="van de Wiele N."/>
            <person name="van Rossen-Uffink D."/>
            <person name="Oliveira J.V."/>
            <person name="Vesth T.C."/>
            <person name="Visser J."/>
            <person name="Yu J.-H."/>
            <person name="Zhou M."/>
            <person name="Andersen M.R."/>
            <person name="Archer D.B."/>
            <person name="Baker S.E."/>
            <person name="Benoit I."/>
            <person name="Brakhage A.A."/>
            <person name="Braus G.H."/>
            <person name="Fischer R."/>
            <person name="Frisvad J.C."/>
            <person name="Goldman G.H."/>
            <person name="Houbraken J."/>
            <person name="Oakley B."/>
            <person name="Pocsi I."/>
            <person name="Scazzocchio C."/>
            <person name="Seiboth B."/>
            <person name="vanKuyk P.A."/>
            <person name="Wortman J."/>
            <person name="Dyer P.S."/>
            <person name="Grigoriev I.V."/>
        </authorList>
    </citation>
    <scope>NUCLEOTIDE SEQUENCE [LARGE SCALE GENOMIC DNA]</scope>
    <source>
        <strain evidence="3">CBS 516.65</strain>
    </source>
</reference>
<feature type="compositionally biased region" description="Polar residues" evidence="1">
    <location>
        <begin position="1"/>
        <end position="26"/>
    </location>
</feature>
<evidence type="ECO:0000313" key="3">
    <source>
        <dbReference type="Proteomes" id="UP000184300"/>
    </source>
</evidence>
<evidence type="ECO:0000313" key="2">
    <source>
        <dbReference type="EMBL" id="OJJ87052.1"/>
    </source>
</evidence>
<dbReference type="STRING" id="1160497.A0A1L9VT36"/>
<feature type="region of interest" description="Disordered" evidence="1">
    <location>
        <begin position="343"/>
        <end position="362"/>
    </location>
</feature>
<feature type="region of interest" description="Disordered" evidence="1">
    <location>
        <begin position="280"/>
        <end position="312"/>
    </location>
</feature>
<dbReference type="Proteomes" id="UP000184300">
    <property type="component" value="Unassembled WGS sequence"/>
</dbReference>
<dbReference type="VEuPathDB" id="FungiDB:ASPGLDRAFT_1119890"/>
<feature type="region of interest" description="Disordered" evidence="1">
    <location>
        <begin position="182"/>
        <end position="254"/>
    </location>
</feature>
<feature type="compositionally biased region" description="Basic residues" evidence="1">
    <location>
        <begin position="95"/>
        <end position="108"/>
    </location>
</feature>
<dbReference type="AlphaFoldDB" id="A0A1L9VT36"/>
<dbReference type="OrthoDB" id="5428495at2759"/>
<dbReference type="Pfam" id="PF13136">
    <property type="entry name" value="DUF3984"/>
    <property type="match status" value="1"/>
</dbReference>
<accession>A0A1L9VT36</accession>
<dbReference type="RefSeq" id="XP_022403741.1">
    <property type="nucleotide sequence ID" value="XM_022539597.1"/>
</dbReference>
<dbReference type="InterPro" id="IPR025040">
    <property type="entry name" value="DUF3984"/>
</dbReference>
<feature type="region of interest" description="Disordered" evidence="1">
    <location>
        <begin position="1"/>
        <end position="168"/>
    </location>
</feature>
<evidence type="ECO:0000256" key="1">
    <source>
        <dbReference type="SAM" id="MobiDB-lite"/>
    </source>
</evidence>
<organism evidence="2 3">
    <name type="scientific">Aspergillus glaucus CBS 516.65</name>
    <dbReference type="NCBI Taxonomy" id="1160497"/>
    <lineage>
        <taxon>Eukaryota</taxon>
        <taxon>Fungi</taxon>
        <taxon>Dikarya</taxon>
        <taxon>Ascomycota</taxon>
        <taxon>Pezizomycotina</taxon>
        <taxon>Eurotiomycetes</taxon>
        <taxon>Eurotiomycetidae</taxon>
        <taxon>Eurotiales</taxon>
        <taxon>Aspergillaceae</taxon>
        <taxon>Aspergillus</taxon>
        <taxon>Aspergillus subgen. Aspergillus</taxon>
    </lineage>
</organism>
<feature type="compositionally biased region" description="Basic and acidic residues" evidence="1">
    <location>
        <begin position="347"/>
        <end position="362"/>
    </location>
</feature>
<feature type="compositionally biased region" description="Low complexity" evidence="1">
    <location>
        <begin position="182"/>
        <end position="200"/>
    </location>
</feature>
<protein>
    <submittedName>
        <fullName evidence="2">Uncharacterized protein</fullName>
    </submittedName>
</protein>